<comment type="caution">
    <text evidence="3">The sequence shown here is derived from an EMBL/GenBank/DDBJ whole genome shotgun (WGS) entry which is preliminary data.</text>
</comment>
<keyword evidence="2" id="KW-0732">Signal</keyword>
<organism evidence="3 4">
    <name type="scientific">Actinomadura fibrosa</name>
    <dbReference type="NCBI Taxonomy" id="111802"/>
    <lineage>
        <taxon>Bacteria</taxon>
        <taxon>Bacillati</taxon>
        <taxon>Actinomycetota</taxon>
        <taxon>Actinomycetes</taxon>
        <taxon>Streptosporangiales</taxon>
        <taxon>Thermomonosporaceae</taxon>
        <taxon>Actinomadura</taxon>
    </lineage>
</organism>
<dbReference type="EMBL" id="JBHTGP010000004">
    <property type="protein sequence ID" value="MFD0684657.1"/>
    <property type="molecule type" value="Genomic_DNA"/>
</dbReference>
<sequence>MKRLAAAGVLGLAVGGAVLSASPALAGEDPQTTQVVGIQTCRSVDVAAVIAVAVHNILGVDKEQGDCASGSTTDSGNGHANGNGSLNR</sequence>
<protein>
    <recommendedName>
        <fullName evidence="5">Chaplin</fullName>
    </recommendedName>
</protein>
<evidence type="ECO:0000313" key="4">
    <source>
        <dbReference type="Proteomes" id="UP001597063"/>
    </source>
</evidence>
<feature type="signal peptide" evidence="2">
    <location>
        <begin position="1"/>
        <end position="26"/>
    </location>
</feature>
<dbReference type="RefSeq" id="WP_131760432.1">
    <property type="nucleotide sequence ID" value="NZ_CAACUY010000115.1"/>
</dbReference>
<evidence type="ECO:0000256" key="1">
    <source>
        <dbReference type="SAM" id="MobiDB-lite"/>
    </source>
</evidence>
<evidence type="ECO:0008006" key="5">
    <source>
        <dbReference type="Google" id="ProtNLM"/>
    </source>
</evidence>
<evidence type="ECO:0000313" key="3">
    <source>
        <dbReference type="EMBL" id="MFD0684657.1"/>
    </source>
</evidence>
<reference evidence="4" key="1">
    <citation type="journal article" date="2019" name="Int. J. Syst. Evol. Microbiol.">
        <title>The Global Catalogue of Microorganisms (GCM) 10K type strain sequencing project: providing services to taxonomists for standard genome sequencing and annotation.</title>
        <authorList>
            <consortium name="The Broad Institute Genomics Platform"/>
            <consortium name="The Broad Institute Genome Sequencing Center for Infectious Disease"/>
            <person name="Wu L."/>
            <person name="Ma J."/>
        </authorList>
    </citation>
    <scope>NUCLEOTIDE SEQUENCE [LARGE SCALE GENOMIC DNA]</scope>
    <source>
        <strain evidence="4">JCM 9371</strain>
    </source>
</reference>
<gene>
    <name evidence="3" type="ORF">ACFQZM_09135</name>
</gene>
<accession>A0ABW2XF85</accession>
<feature type="compositionally biased region" description="Polar residues" evidence="1">
    <location>
        <begin position="69"/>
        <end position="88"/>
    </location>
</feature>
<proteinExistence type="predicted"/>
<dbReference type="Proteomes" id="UP001597063">
    <property type="component" value="Unassembled WGS sequence"/>
</dbReference>
<name>A0ABW2XF85_9ACTN</name>
<feature type="chain" id="PRO_5045771998" description="Chaplin" evidence="2">
    <location>
        <begin position="27"/>
        <end position="88"/>
    </location>
</feature>
<keyword evidence="4" id="KW-1185">Reference proteome</keyword>
<feature type="region of interest" description="Disordered" evidence="1">
    <location>
        <begin position="63"/>
        <end position="88"/>
    </location>
</feature>
<evidence type="ECO:0000256" key="2">
    <source>
        <dbReference type="SAM" id="SignalP"/>
    </source>
</evidence>